<reference evidence="1 2" key="1">
    <citation type="submission" date="2019-02" db="EMBL/GenBank/DDBJ databases">
        <title>Deep-cultivation of Planctomycetes and their phenomic and genomic characterization uncovers novel biology.</title>
        <authorList>
            <person name="Wiegand S."/>
            <person name="Jogler M."/>
            <person name="Boedeker C."/>
            <person name="Pinto D."/>
            <person name="Vollmers J."/>
            <person name="Rivas-Marin E."/>
            <person name="Kohn T."/>
            <person name="Peeters S.H."/>
            <person name="Heuer A."/>
            <person name="Rast P."/>
            <person name="Oberbeckmann S."/>
            <person name="Bunk B."/>
            <person name="Jeske O."/>
            <person name="Meyerdierks A."/>
            <person name="Storesund J.E."/>
            <person name="Kallscheuer N."/>
            <person name="Luecker S."/>
            <person name="Lage O.M."/>
            <person name="Pohl T."/>
            <person name="Merkel B.J."/>
            <person name="Hornburger P."/>
            <person name="Mueller R.-W."/>
            <person name="Bruemmer F."/>
            <person name="Labrenz M."/>
            <person name="Spormann A.M."/>
            <person name="Op Den Camp H."/>
            <person name="Overmann J."/>
            <person name="Amann R."/>
            <person name="Jetten M.S.M."/>
            <person name="Mascher T."/>
            <person name="Medema M.H."/>
            <person name="Devos D.P."/>
            <person name="Kaster A.-K."/>
            <person name="Ovreas L."/>
            <person name="Rohde M."/>
            <person name="Galperin M.Y."/>
            <person name="Jogler C."/>
        </authorList>
    </citation>
    <scope>NUCLEOTIDE SEQUENCE [LARGE SCALE GENOMIC DNA]</scope>
    <source>
        <strain evidence="1 2">Enr8</strain>
    </source>
</reference>
<sequence length="89" mass="9930">MTIQEFTQLENVLRERFATVDIRSDQCDTIRLISPSITAGCSYSDGHYHAKVISLELESDLDFETKLLATLDESTPGKLADSLAEFFGN</sequence>
<dbReference type="EMBL" id="SJPF01000004">
    <property type="protein sequence ID" value="TWT32064.1"/>
    <property type="molecule type" value="Genomic_DNA"/>
</dbReference>
<dbReference type="AlphaFoldDB" id="A0A5C5V096"/>
<dbReference type="Proteomes" id="UP000318878">
    <property type="component" value="Unassembled WGS sequence"/>
</dbReference>
<evidence type="ECO:0000313" key="2">
    <source>
        <dbReference type="Proteomes" id="UP000318878"/>
    </source>
</evidence>
<proteinExistence type="predicted"/>
<comment type="caution">
    <text evidence="1">The sequence shown here is derived from an EMBL/GenBank/DDBJ whole genome shotgun (WGS) entry which is preliminary data.</text>
</comment>
<accession>A0A5C5V096</accession>
<organism evidence="1 2">
    <name type="scientific">Blastopirellula retiformator</name>
    <dbReference type="NCBI Taxonomy" id="2527970"/>
    <lineage>
        <taxon>Bacteria</taxon>
        <taxon>Pseudomonadati</taxon>
        <taxon>Planctomycetota</taxon>
        <taxon>Planctomycetia</taxon>
        <taxon>Pirellulales</taxon>
        <taxon>Pirellulaceae</taxon>
        <taxon>Blastopirellula</taxon>
    </lineage>
</organism>
<gene>
    <name evidence="1" type="ORF">Enr8_39900</name>
</gene>
<name>A0A5C5V096_9BACT</name>
<evidence type="ECO:0000313" key="1">
    <source>
        <dbReference type="EMBL" id="TWT32064.1"/>
    </source>
</evidence>
<keyword evidence="2" id="KW-1185">Reference proteome</keyword>
<protein>
    <submittedName>
        <fullName evidence="1">Uncharacterized protein</fullName>
    </submittedName>
</protein>